<protein>
    <recommendedName>
        <fullName evidence="3">Transposase (putative) YhgA-like domain-containing protein</fullName>
    </recommendedName>
</protein>
<name>A0A6I2UJY9_9FIRM</name>
<evidence type="ECO:0008006" key="3">
    <source>
        <dbReference type="Google" id="ProtNLM"/>
    </source>
</evidence>
<dbReference type="GeneID" id="96778990"/>
<evidence type="ECO:0000313" key="1">
    <source>
        <dbReference type="EMBL" id="MSU09056.1"/>
    </source>
</evidence>
<organism evidence="1 2">
    <name type="scientific">Anaerovibrio slackiae</name>
    <dbReference type="NCBI Taxonomy" id="2652309"/>
    <lineage>
        <taxon>Bacteria</taxon>
        <taxon>Bacillati</taxon>
        <taxon>Bacillota</taxon>
        <taxon>Negativicutes</taxon>
        <taxon>Selenomonadales</taxon>
        <taxon>Selenomonadaceae</taxon>
        <taxon>Anaerovibrio</taxon>
    </lineage>
</organism>
<dbReference type="AlphaFoldDB" id="A0A6I2UJY9"/>
<sequence length="316" mass="36111">MKIGEYKATIYDDVWRTIVHDFPNLLIAFVNELFSESYSKDARVEFLQDTHEQKMPDGTVEKRITDTYFRIIDKDGTAKKYHLECQSTADSSMLVRLFEYGACIALDDAVQENNRIVLEFPNAAVLFLRSNRNTPDYMSIELKTPDGSISYRIPVAKMQNYTIDIMFKKRLLILLPFYLFVVEKSLKECESDSDKLAELLNSLQTIVKGLDALLLLGDIDELTRNSILEFSNMVNTHLARNYAMVRKGAEDIMGGKILEYEAKTIYQNGVRLGREEKENSMIISMLKNKLSLEQIVTITGLTMEKIVSIGRQAAVL</sequence>
<proteinExistence type="predicted"/>
<comment type="caution">
    <text evidence="1">The sequence shown here is derived from an EMBL/GenBank/DDBJ whole genome shotgun (WGS) entry which is preliminary data.</text>
</comment>
<reference evidence="1 2" key="1">
    <citation type="submission" date="2019-08" db="EMBL/GenBank/DDBJ databases">
        <title>In-depth cultivation of the pig gut microbiome towards novel bacterial diversity and tailored functional studies.</title>
        <authorList>
            <person name="Wylensek D."/>
            <person name="Hitch T.C.A."/>
            <person name="Clavel T."/>
        </authorList>
    </citation>
    <scope>NUCLEOTIDE SEQUENCE [LARGE SCALE GENOMIC DNA]</scope>
    <source>
        <strain evidence="1 2">WCA-693-APC-5D-A</strain>
    </source>
</reference>
<dbReference type="Proteomes" id="UP000433181">
    <property type="component" value="Unassembled WGS sequence"/>
</dbReference>
<keyword evidence="2" id="KW-1185">Reference proteome</keyword>
<dbReference type="RefSeq" id="WP_154407225.1">
    <property type="nucleotide sequence ID" value="NZ_VUNR01000016.1"/>
</dbReference>
<accession>A0A6I2UJY9</accession>
<dbReference type="EMBL" id="VUNR01000016">
    <property type="protein sequence ID" value="MSU09056.1"/>
    <property type="molecule type" value="Genomic_DNA"/>
</dbReference>
<evidence type="ECO:0000313" key="2">
    <source>
        <dbReference type="Proteomes" id="UP000433181"/>
    </source>
</evidence>
<gene>
    <name evidence="1" type="ORF">FYJ84_08675</name>
</gene>